<feature type="compositionally biased region" description="Low complexity" evidence="6">
    <location>
        <begin position="383"/>
        <end position="405"/>
    </location>
</feature>
<evidence type="ECO:0000256" key="5">
    <source>
        <dbReference type="ARBA" id="ARBA00037882"/>
    </source>
</evidence>
<evidence type="ECO:0000256" key="1">
    <source>
        <dbReference type="ARBA" id="ARBA00022603"/>
    </source>
</evidence>
<evidence type="ECO:0000256" key="6">
    <source>
        <dbReference type="SAM" id="MobiDB-lite"/>
    </source>
</evidence>
<dbReference type="InterPro" id="IPR024775">
    <property type="entry name" value="DinB-like"/>
</dbReference>
<reference evidence="10 11" key="1">
    <citation type="submission" date="2024-01" db="EMBL/GenBank/DDBJ databases">
        <title>Comparative genomics of Cryptococcus and Kwoniella reveals pathogenesis evolution and contrasting modes of karyotype evolution via chromosome fusion or intercentromeric recombination.</title>
        <authorList>
            <person name="Coelho M.A."/>
            <person name="David-Palma M."/>
            <person name="Shea T."/>
            <person name="Bowers K."/>
            <person name="McGinley-Smith S."/>
            <person name="Mohammad A.W."/>
            <person name="Gnirke A."/>
            <person name="Yurkov A.M."/>
            <person name="Nowrousian M."/>
            <person name="Sun S."/>
            <person name="Cuomo C.A."/>
            <person name="Heitman J."/>
        </authorList>
    </citation>
    <scope>NUCLEOTIDE SEQUENCE [LARGE SCALE GENOMIC DNA]</scope>
    <source>
        <strain evidence="10">CBS 11374</strain>
    </source>
</reference>
<feature type="domain" description="Sulfatase-modifying factor enzyme-like" evidence="7">
    <location>
        <begin position="845"/>
        <end position="1104"/>
    </location>
</feature>
<proteinExistence type="predicted"/>
<feature type="compositionally biased region" description="Polar residues" evidence="6">
    <location>
        <begin position="327"/>
        <end position="342"/>
    </location>
</feature>
<dbReference type="InterPro" id="IPR029063">
    <property type="entry name" value="SAM-dependent_MTases_sf"/>
</dbReference>
<feature type="domain" description="Histidine-specific methyltransferase SAM-dependent" evidence="8">
    <location>
        <begin position="447"/>
        <end position="630"/>
    </location>
</feature>
<dbReference type="Pfam" id="PF10017">
    <property type="entry name" value="Methyltransf_33"/>
    <property type="match status" value="3"/>
</dbReference>
<gene>
    <name evidence="10" type="ORF">IL334_001604</name>
</gene>
<feature type="domain" description="Histidine-specific methyltransferase SAM-dependent" evidence="8">
    <location>
        <begin position="190"/>
        <end position="279"/>
    </location>
</feature>
<dbReference type="RefSeq" id="XP_062789410.1">
    <property type="nucleotide sequence ID" value="XM_062933359.1"/>
</dbReference>
<evidence type="ECO:0000259" key="8">
    <source>
        <dbReference type="Pfam" id="PF10017"/>
    </source>
</evidence>
<feature type="region of interest" description="Disordered" evidence="6">
    <location>
        <begin position="313"/>
        <end position="352"/>
    </location>
</feature>
<accession>A0ABZ1CTY3</accession>
<evidence type="ECO:0000256" key="2">
    <source>
        <dbReference type="ARBA" id="ARBA00022679"/>
    </source>
</evidence>
<dbReference type="PANTHER" id="PTHR43397">
    <property type="entry name" value="ERGOTHIONEINE BIOSYNTHESIS PROTEIN 1"/>
    <property type="match status" value="1"/>
</dbReference>
<dbReference type="InterPro" id="IPR019257">
    <property type="entry name" value="MeTrfase_dom"/>
</dbReference>
<name>A0ABZ1CTY3_9TREE</name>
<protein>
    <recommendedName>
        <fullName evidence="12">Sulfatase-modifying factor enzyme domain-containing protein</fullName>
    </recommendedName>
</protein>
<feature type="region of interest" description="Disordered" evidence="6">
    <location>
        <begin position="373"/>
        <end position="458"/>
    </location>
</feature>
<comment type="pathway">
    <text evidence="5">Amino-acid biosynthesis; ergothioneine biosynthesis.</text>
</comment>
<dbReference type="PANTHER" id="PTHR43397:SF1">
    <property type="entry name" value="ERGOTHIONEINE BIOSYNTHESIS PROTEIN 1"/>
    <property type="match status" value="1"/>
</dbReference>
<dbReference type="GeneID" id="87953735"/>
<dbReference type="SUPFAM" id="SSF56436">
    <property type="entry name" value="C-type lectin-like"/>
    <property type="match status" value="1"/>
</dbReference>
<feature type="compositionally biased region" description="Basic and acidic residues" evidence="6">
    <location>
        <begin position="121"/>
        <end position="139"/>
    </location>
</feature>
<evidence type="ECO:0000259" key="9">
    <source>
        <dbReference type="Pfam" id="PF12867"/>
    </source>
</evidence>
<feature type="region of interest" description="Disordered" evidence="6">
    <location>
        <begin position="107"/>
        <end position="141"/>
    </location>
</feature>
<dbReference type="EMBL" id="CP141882">
    <property type="protein sequence ID" value="WRT64670.1"/>
    <property type="molecule type" value="Genomic_DNA"/>
</dbReference>
<dbReference type="InterPro" id="IPR016187">
    <property type="entry name" value="CTDL_fold"/>
</dbReference>
<evidence type="ECO:0000313" key="10">
    <source>
        <dbReference type="EMBL" id="WRT64670.1"/>
    </source>
</evidence>
<organism evidence="10 11">
    <name type="scientific">Kwoniella shivajii</name>
    <dbReference type="NCBI Taxonomy" id="564305"/>
    <lineage>
        <taxon>Eukaryota</taxon>
        <taxon>Fungi</taxon>
        <taxon>Dikarya</taxon>
        <taxon>Basidiomycota</taxon>
        <taxon>Agaricomycotina</taxon>
        <taxon>Tremellomycetes</taxon>
        <taxon>Tremellales</taxon>
        <taxon>Cryptococcaceae</taxon>
        <taxon>Kwoniella</taxon>
    </lineage>
</organism>
<keyword evidence="11" id="KW-1185">Reference proteome</keyword>
<feature type="compositionally biased region" description="Basic and acidic residues" evidence="6">
    <location>
        <begin position="435"/>
        <end position="447"/>
    </location>
</feature>
<keyword evidence="3" id="KW-0560">Oxidoreductase</keyword>
<feature type="domain" description="DinB-like" evidence="9">
    <location>
        <begin position="676"/>
        <end position="807"/>
    </location>
</feature>
<feature type="region of interest" description="Disordered" evidence="6">
    <location>
        <begin position="1"/>
        <end position="28"/>
    </location>
</feature>
<evidence type="ECO:0000259" key="7">
    <source>
        <dbReference type="Pfam" id="PF03781"/>
    </source>
</evidence>
<evidence type="ECO:0000256" key="4">
    <source>
        <dbReference type="ARBA" id="ARBA00023004"/>
    </source>
</evidence>
<dbReference type="InterPro" id="IPR042095">
    <property type="entry name" value="SUMF_sf"/>
</dbReference>
<feature type="compositionally biased region" description="Polar residues" evidence="6">
    <location>
        <begin position="415"/>
        <end position="434"/>
    </location>
</feature>
<keyword evidence="4" id="KW-0408">Iron</keyword>
<dbReference type="InterPro" id="IPR005532">
    <property type="entry name" value="SUMF_dom"/>
</dbReference>
<sequence length="1107" mass="125771">MSSRQQSQSKSEITIHTLPPPGRDSTLNISMRDQIESGLRGSEHIQYPGETEEDKAWGYKRSVPTLVLYDEEGLRLYDDITSYAPEYYPFEDELHLLKEHGEEIARSMGFPGKSNKKSFKSKSEENENKEQREKEHEKEDDIEIEIEDENIRVPEKPWKPARWGDADVGKYNGGVNGEEGLGGGWEKGWDVVELGAGALRKTAHLLLALSNSLPSPPINPTLDADSLPAPIRYHPLDLSKPELHRVLGEMQDSFGDQLKGKVSCVGLHGDYDAGLELIRQGKLPSLAVQQQQQQQSVNEVKNQVLGLEQVMNGSETSSSDGDGYVKEQNQNSSENVQIPTRKNTVENDGADYSPLMSADSVNIVTPKSEISALPSGITDSDQSLSCSTNTTNNSGTWSPISSNDSESNEIDSNRQRINSTTNLNPSQAKNNTIENGHESEHELDEAFTHSTKSGNEKSNRPLHMVFLGSSLGNFDRESAIPFLKSLPLKHGDTLLLGLDGRPESNLQGKTKVEIAYNDPKGFTKKFEEHGWDVVKEQLGLDEHDHKVEFVGRYNQVLGRHEAYFRSLEKQTIHLPNSNEDIVLEQGELLNIEWSYKFSVAEALELFTGSDLRVINSWKAPNSEYRLWLLERPEVIFTPPKMALETVENDSIVERTKGVPKWDDWLELWKFWDHITLQMIPKEMLHKKPIDLRHICLFYLGHIPTFLDIHLTRMIKGSHTEPEYFKTIFERGIDPDVDDPTKCHDHSEVPMSEEDWPALPEILSFRDRVRLRLQGIYESISNGQMKFTRHTGRVLFMTYEHEAMHAETLLYMLAQSELTRPPTAVSTPRWDTLSSQWNENQNIQKNKVITLEGGEIEIGHDDLEEEDERYSDEKGWENHEFGWDNEHAKNKKYVKSFKIDSLPISNSDYLTYLQTSNSDSNKFENLTTESAPASWIQHDGDGEWKIRSLYGPLDFEVAGKWPLMASKLEIEEYVKWKGGRLPTEDELRYLYQSPKGPKSAGEGVNTGVKNWHPIPPTNTYEDNAGKLIYGHNGGIWEWTNTPFEGLKGFVPSVLYPGYSKDFFDGKHYVVLGGSFVTIPSIASRKSFRNWYQANYRFSFIGGRVAYDL</sequence>
<feature type="domain" description="Histidine-specific methyltransferase SAM-dependent" evidence="8">
    <location>
        <begin position="60"/>
        <end position="108"/>
    </location>
</feature>
<dbReference type="Pfam" id="PF03781">
    <property type="entry name" value="FGE-sulfatase"/>
    <property type="match status" value="1"/>
</dbReference>
<feature type="compositionally biased region" description="Polar residues" evidence="6">
    <location>
        <begin position="1"/>
        <end position="14"/>
    </location>
</feature>
<keyword evidence="2" id="KW-0808">Transferase</keyword>
<dbReference type="Pfam" id="PF12867">
    <property type="entry name" value="DinB_2"/>
    <property type="match status" value="1"/>
</dbReference>
<dbReference type="InterPro" id="IPR051128">
    <property type="entry name" value="EgtD_Methyltrsf_superfamily"/>
</dbReference>
<keyword evidence="1" id="KW-0489">Methyltransferase</keyword>
<evidence type="ECO:0008006" key="12">
    <source>
        <dbReference type="Google" id="ProtNLM"/>
    </source>
</evidence>
<dbReference type="Gene3D" id="3.90.1580.10">
    <property type="entry name" value="paralog of FGE (formylglycine-generating enzyme)"/>
    <property type="match status" value="1"/>
</dbReference>
<evidence type="ECO:0000256" key="3">
    <source>
        <dbReference type="ARBA" id="ARBA00023002"/>
    </source>
</evidence>
<evidence type="ECO:0000313" key="11">
    <source>
        <dbReference type="Proteomes" id="UP001329825"/>
    </source>
</evidence>
<dbReference type="Gene3D" id="3.40.50.150">
    <property type="entry name" value="Vaccinia Virus protein VP39"/>
    <property type="match status" value="2"/>
</dbReference>
<dbReference type="Proteomes" id="UP001329825">
    <property type="component" value="Chromosome 2"/>
</dbReference>